<sequence length="96" mass="10761">MLKTVHILPNLVTGLKALALTKAPRNKSGIIFVDAAIWICFESIIYKPTYTRSPLRNADIMIHQIESSASFLQLQCLKKNGSILFRDLATGLYRPT</sequence>
<feature type="non-terminal residue" evidence="1">
    <location>
        <position position="1"/>
    </location>
</feature>
<dbReference type="Proteomes" id="UP000886998">
    <property type="component" value="Unassembled WGS sequence"/>
</dbReference>
<dbReference type="EMBL" id="BMAV01027842">
    <property type="protein sequence ID" value="GFS62714.1"/>
    <property type="molecule type" value="Genomic_DNA"/>
</dbReference>
<organism evidence="1 2">
    <name type="scientific">Trichonephila inaurata madagascariensis</name>
    <dbReference type="NCBI Taxonomy" id="2747483"/>
    <lineage>
        <taxon>Eukaryota</taxon>
        <taxon>Metazoa</taxon>
        <taxon>Ecdysozoa</taxon>
        <taxon>Arthropoda</taxon>
        <taxon>Chelicerata</taxon>
        <taxon>Arachnida</taxon>
        <taxon>Araneae</taxon>
        <taxon>Araneomorphae</taxon>
        <taxon>Entelegynae</taxon>
        <taxon>Araneoidea</taxon>
        <taxon>Nephilidae</taxon>
        <taxon>Trichonephila</taxon>
        <taxon>Trichonephila inaurata</taxon>
    </lineage>
</organism>
<accession>A0A8X6IWR3</accession>
<keyword evidence="2" id="KW-1185">Reference proteome</keyword>
<name>A0A8X6IWR3_9ARAC</name>
<dbReference type="AlphaFoldDB" id="A0A8X6IWR3"/>
<reference evidence="1" key="1">
    <citation type="submission" date="2020-08" db="EMBL/GenBank/DDBJ databases">
        <title>Multicomponent nature underlies the extraordinary mechanical properties of spider dragline silk.</title>
        <authorList>
            <person name="Kono N."/>
            <person name="Nakamura H."/>
            <person name="Mori M."/>
            <person name="Yoshida Y."/>
            <person name="Ohtoshi R."/>
            <person name="Malay A.D."/>
            <person name="Moran D.A.P."/>
            <person name="Tomita M."/>
            <person name="Numata K."/>
            <person name="Arakawa K."/>
        </authorList>
    </citation>
    <scope>NUCLEOTIDE SEQUENCE</scope>
</reference>
<evidence type="ECO:0000313" key="1">
    <source>
        <dbReference type="EMBL" id="GFS62714.1"/>
    </source>
</evidence>
<protein>
    <submittedName>
        <fullName evidence="1">Uncharacterized protein</fullName>
    </submittedName>
</protein>
<proteinExistence type="predicted"/>
<gene>
    <name evidence="1" type="ORF">TNIN_278491</name>
</gene>
<comment type="caution">
    <text evidence="1">The sequence shown here is derived from an EMBL/GenBank/DDBJ whole genome shotgun (WGS) entry which is preliminary data.</text>
</comment>
<evidence type="ECO:0000313" key="2">
    <source>
        <dbReference type="Proteomes" id="UP000886998"/>
    </source>
</evidence>